<organism evidence="1 2">
    <name type="scientific">Lasiosphaeria miniovina</name>
    <dbReference type="NCBI Taxonomy" id="1954250"/>
    <lineage>
        <taxon>Eukaryota</taxon>
        <taxon>Fungi</taxon>
        <taxon>Dikarya</taxon>
        <taxon>Ascomycota</taxon>
        <taxon>Pezizomycotina</taxon>
        <taxon>Sordariomycetes</taxon>
        <taxon>Sordariomycetidae</taxon>
        <taxon>Sordariales</taxon>
        <taxon>Lasiosphaeriaceae</taxon>
        <taxon>Lasiosphaeria</taxon>
    </lineage>
</organism>
<dbReference type="AlphaFoldDB" id="A0AA40A6N6"/>
<protein>
    <submittedName>
        <fullName evidence="1">Uncharacterized protein</fullName>
    </submittedName>
</protein>
<dbReference type="RefSeq" id="XP_060293568.1">
    <property type="nucleotide sequence ID" value="XM_060445950.1"/>
</dbReference>
<name>A0AA40A6N6_9PEZI</name>
<accession>A0AA40A6N6</accession>
<sequence>MRGQLIACGHKFASLMGIHHQQYEGKAFYIDDEGDIIRRHVKDQANGLTVGGIQA</sequence>
<dbReference type="GeneID" id="85329220"/>
<dbReference type="EMBL" id="JAUIRO010000006">
    <property type="protein sequence ID" value="KAK0710264.1"/>
    <property type="molecule type" value="Genomic_DNA"/>
</dbReference>
<evidence type="ECO:0000313" key="2">
    <source>
        <dbReference type="Proteomes" id="UP001172101"/>
    </source>
</evidence>
<evidence type="ECO:0000313" key="1">
    <source>
        <dbReference type="EMBL" id="KAK0710264.1"/>
    </source>
</evidence>
<proteinExistence type="predicted"/>
<reference evidence="1" key="1">
    <citation type="submission" date="2023-06" db="EMBL/GenBank/DDBJ databases">
        <title>Genome-scale phylogeny and comparative genomics of the fungal order Sordariales.</title>
        <authorList>
            <consortium name="Lawrence Berkeley National Laboratory"/>
            <person name="Hensen N."/>
            <person name="Bonometti L."/>
            <person name="Westerberg I."/>
            <person name="Brannstrom I.O."/>
            <person name="Guillou S."/>
            <person name="Cros-Aarteil S."/>
            <person name="Calhoun S."/>
            <person name="Haridas S."/>
            <person name="Kuo A."/>
            <person name="Mondo S."/>
            <person name="Pangilinan J."/>
            <person name="Riley R."/>
            <person name="LaButti K."/>
            <person name="Andreopoulos B."/>
            <person name="Lipzen A."/>
            <person name="Chen C."/>
            <person name="Yanf M."/>
            <person name="Daum C."/>
            <person name="Ng V."/>
            <person name="Clum A."/>
            <person name="Steindorff A."/>
            <person name="Ohm R."/>
            <person name="Martin F."/>
            <person name="Silar P."/>
            <person name="Natvig D."/>
            <person name="Lalanne C."/>
            <person name="Gautier V."/>
            <person name="Ament-velasquez S.L."/>
            <person name="Kruys A."/>
            <person name="Hutchinson M.I."/>
            <person name="Powell A.J."/>
            <person name="Barry K."/>
            <person name="Miller A.N."/>
            <person name="Grigoriev I.V."/>
            <person name="Debuchy R."/>
            <person name="Gladieux P."/>
            <person name="Thoren M.H."/>
            <person name="Johannesson H."/>
        </authorList>
    </citation>
    <scope>NUCLEOTIDE SEQUENCE</scope>
    <source>
        <strain evidence="1">SMH2392-1A</strain>
    </source>
</reference>
<dbReference type="Proteomes" id="UP001172101">
    <property type="component" value="Unassembled WGS sequence"/>
</dbReference>
<keyword evidence="2" id="KW-1185">Reference proteome</keyword>
<gene>
    <name evidence="1" type="ORF">B0T26DRAFT_755352</name>
</gene>
<comment type="caution">
    <text evidence="1">The sequence shown here is derived from an EMBL/GenBank/DDBJ whole genome shotgun (WGS) entry which is preliminary data.</text>
</comment>